<dbReference type="PANTHER" id="PTHR13677">
    <property type="entry name" value="LD41638P"/>
    <property type="match status" value="1"/>
</dbReference>
<dbReference type="InterPro" id="IPR037516">
    <property type="entry name" value="Tripartite_DENN"/>
</dbReference>
<comment type="similarity">
    <text evidence="1">Belongs to the DENND6 family.</text>
</comment>
<dbReference type="Proteomes" id="UP000499080">
    <property type="component" value="Unassembled WGS sequence"/>
</dbReference>
<keyword evidence="4" id="KW-1185">Reference proteome</keyword>
<dbReference type="InterPro" id="IPR043153">
    <property type="entry name" value="DENN_C"/>
</dbReference>
<reference evidence="3 4" key="1">
    <citation type="journal article" date="2019" name="Sci. Rep.">
        <title>Orb-weaving spider Araneus ventricosus genome elucidates the spidroin gene catalogue.</title>
        <authorList>
            <person name="Kono N."/>
            <person name="Nakamura H."/>
            <person name="Ohtoshi R."/>
            <person name="Moran D.A.P."/>
            <person name="Shinohara A."/>
            <person name="Yoshida Y."/>
            <person name="Fujiwara M."/>
            <person name="Mori M."/>
            <person name="Tomita M."/>
            <person name="Arakawa K."/>
        </authorList>
    </citation>
    <scope>NUCLEOTIDE SEQUENCE [LARGE SCALE GENOMIC DNA]</scope>
</reference>
<dbReference type="GO" id="GO:0055037">
    <property type="term" value="C:recycling endosome"/>
    <property type="evidence" value="ECO:0007669"/>
    <property type="project" value="TreeGrafter"/>
</dbReference>
<evidence type="ECO:0000256" key="1">
    <source>
        <dbReference type="ARBA" id="ARBA00007159"/>
    </source>
</evidence>
<dbReference type="Gene3D" id="3.40.50.11500">
    <property type="match status" value="1"/>
</dbReference>
<dbReference type="PROSITE" id="PS50211">
    <property type="entry name" value="DENN"/>
    <property type="match status" value="1"/>
</dbReference>
<evidence type="ECO:0000313" key="4">
    <source>
        <dbReference type="Proteomes" id="UP000499080"/>
    </source>
</evidence>
<dbReference type="PANTHER" id="PTHR13677:SF0">
    <property type="entry name" value="LD41638P"/>
    <property type="match status" value="1"/>
</dbReference>
<feature type="domain" description="UDENN" evidence="2">
    <location>
        <begin position="44"/>
        <end position="513"/>
    </location>
</feature>
<gene>
    <name evidence="3" type="primary">DENND6B</name>
    <name evidence="3" type="ORF">AVEN_30680_1</name>
</gene>
<dbReference type="InterPro" id="IPR018307">
    <property type="entry name" value="ABL9/DENND6_dom"/>
</dbReference>
<accession>A0A4Y2IW19</accession>
<dbReference type="AlphaFoldDB" id="A0A4Y2IW19"/>
<dbReference type="GO" id="GO:0005085">
    <property type="term" value="F:guanyl-nucleotide exchange factor activity"/>
    <property type="evidence" value="ECO:0007669"/>
    <property type="project" value="InterPro"/>
</dbReference>
<dbReference type="EMBL" id="BGPR01002988">
    <property type="protein sequence ID" value="GBM82101.1"/>
    <property type="molecule type" value="Genomic_DNA"/>
</dbReference>
<comment type="caution">
    <text evidence="3">The sequence shown here is derived from an EMBL/GenBank/DDBJ whole genome shotgun (WGS) entry which is preliminary data.</text>
</comment>
<evidence type="ECO:0000313" key="3">
    <source>
        <dbReference type="EMBL" id="GBM82101.1"/>
    </source>
</evidence>
<sequence>METQDSNESNDSSVTEKTLQTLTYHPNVNNVSVLPWDRFSQWVYCICVVTFDLELGQAMEMIYPAHVKLTEKEKSSICYMAFPDSNSGCMGNTQFHFRMRQCPARKPNIPAHEEYNKHCLVPLQIDFSHFFGFVYFRQVKDKTIPRGYFQKSMVLLTKLPLVALFTEVLGRIAPSFFSSGEPSIESACHDIDQWPSPVPGVPLSLPLMGNVLQIHIPSRLDNSTTSPEEAFQEQTPITFYEKINIPSNPEIDVFRCFLPILSHIQLLWELVITSEPIIVMAGSPNITCDMVQALICMIWPLRYCCDYRPFFTIHDSEFKEYTTKVQAPPPVILGVTNPFFAKTLQHWPHIIRIGDLQNPDGPAKQKIKRGGNIKALDSKPGLYTRYKPFLSKDKDILKKIVKVGMQGDKFHESQNAILRHFLLELTQSFIIPLERYMASLMPLQKNISPHKDTPIPRPFNPDDFLKSIEHSGPQLTSGIKGNWSGLYRRFFRSANFAGWYDMRYKEVVRKLQGLHIEAISEANMMAWISDKQEVEIVDLVLRLRKKLLAAESGNLSLSEKTVEKLQSHVNNIIQTLPEDLQNILN</sequence>
<name>A0A4Y2IW19_ARAVE</name>
<organism evidence="3 4">
    <name type="scientific">Araneus ventricosus</name>
    <name type="common">Orbweaver spider</name>
    <name type="synonym">Epeira ventricosa</name>
    <dbReference type="NCBI Taxonomy" id="182803"/>
    <lineage>
        <taxon>Eukaryota</taxon>
        <taxon>Metazoa</taxon>
        <taxon>Ecdysozoa</taxon>
        <taxon>Arthropoda</taxon>
        <taxon>Chelicerata</taxon>
        <taxon>Arachnida</taxon>
        <taxon>Araneae</taxon>
        <taxon>Araneomorphae</taxon>
        <taxon>Entelegynae</taxon>
        <taxon>Araneoidea</taxon>
        <taxon>Araneidae</taxon>
        <taxon>Araneus</taxon>
    </lineage>
</organism>
<proteinExistence type="inferred from homology"/>
<evidence type="ECO:0000259" key="2">
    <source>
        <dbReference type="PROSITE" id="PS50211"/>
    </source>
</evidence>
<dbReference type="Pfam" id="PF09794">
    <property type="entry name" value="Avl9"/>
    <property type="match status" value="1"/>
</dbReference>
<dbReference type="OrthoDB" id="10265409at2759"/>
<protein>
    <submittedName>
        <fullName evidence="3">Protein DENND6B</fullName>
    </submittedName>
</protein>
<dbReference type="InterPro" id="IPR024224">
    <property type="entry name" value="DENND6"/>
</dbReference>